<dbReference type="Pfam" id="PF01124">
    <property type="entry name" value="MAPEG"/>
    <property type="match status" value="1"/>
</dbReference>
<dbReference type="EMBL" id="ML119645">
    <property type="protein sequence ID" value="RPA87914.1"/>
    <property type="molecule type" value="Genomic_DNA"/>
</dbReference>
<dbReference type="GO" id="GO:0016020">
    <property type="term" value="C:membrane"/>
    <property type="evidence" value="ECO:0007669"/>
    <property type="project" value="UniProtKB-SubCell"/>
</dbReference>
<dbReference type="GO" id="GO:0004602">
    <property type="term" value="F:glutathione peroxidase activity"/>
    <property type="evidence" value="ECO:0007669"/>
    <property type="project" value="TreeGrafter"/>
</dbReference>
<evidence type="ECO:0000256" key="2">
    <source>
        <dbReference type="ARBA" id="ARBA00022692"/>
    </source>
</evidence>
<dbReference type="SUPFAM" id="SSF161084">
    <property type="entry name" value="MAPEG domain-like"/>
    <property type="match status" value="1"/>
</dbReference>
<dbReference type="GO" id="GO:0005783">
    <property type="term" value="C:endoplasmic reticulum"/>
    <property type="evidence" value="ECO:0007669"/>
    <property type="project" value="TreeGrafter"/>
</dbReference>
<evidence type="ECO:0000313" key="6">
    <source>
        <dbReference type="EMBL" id="RPA87914.1"/>
    </source>
</evidence>
<keyword evidence="7" id="KW-1185">Reference proteome</keyword>
<dbReference type="OrthoDB" id="410651at2759"/>
<evidence type="ECO:0000256" key="3">
    <source>
        <dbReference type="ARBA" id="ARBA00022989"/>
    </source>
</evidence>
<reference evidence="6 7" key="1">
    <citation type="journal article" date="2018" name="Nat. Ecol. Evol.">
        <title>Pezizomycetes genomes reveal the molecular basis of ectomycorrhizal truffle lifestyle.</title>
        <authorList>
            <person name="Murat C."/>
            <person name="Payen T."/>
            <person name="Noel B."/>
            <person name="Kuo A."/>
            <person name="Morin E."/>
            <person name="Chen J."/>
            <person name="Kohler A."/>
            <person name="Krizsan K."/>
            <person name="Balestrini R."/>
            <person name="Da Silva C."/>
            <person name="Montanini B."/>
            <person name="Hainaut M."/>
            <person name="Levati E."/>
            <person name="Barry K.W."/>
            <person name="Belfiori B."/>
            <person name="Cichocki N."/>
            <person name="Clum A."/>
            <person name="Dockter R.B."/>
            <person name="Fauchery L."/>
            <person name="Guy J."/>
            <person name="Iotti M."/>
            <person name="Le Tacon F."/>
            <person name="Lindquist E.A."/>
            <person name="Lipzen A."/>
            <person name="Malagnac F."/>
            <person name="Mello A."/>
            <person name="Molinier V."/>
            <person name="Miyauchi S."/>
            <person name="Poulain J."/>
            <person name="Riccioni C."/>
            <person name="Rubini A."/>
            <person name="Sitrit Y."/>
            <person name="Splivallo R."/>
            <person name="Traeger S."/>
            <person name="Wang M."/>
            <person name="Zifcakova L."/>
            <person name="Wipf D."/>
            <person name="Zambonelli A."/>
            <person name="Paolocci F."/>
            <person name="Nowrousian M."/>
            <person name="Ottonello S."/>
            <person name="Baldrian P."/>
            <person name="Spatafora J.W."/>
            <person name="Henrissat B."/>
            <person name="Nagy L.G."/>
            <person name="Aury J.M."/>
            <person name="Wincker P."/>
            <person name="Grigoriev I.V."/>
            <person name="Bonfante P."/>
            <person name="Martin F.M."/>
        </authorList>
    </citation>
    <scope>NUCLEOTIDE SEQUENCE [LARGE SCALE GENOMIC DNA]</scope>
    <source>
        <strain evidence="6 7">RN42</strain>
    </source>
</reference>
<keyword evidence="4 5" id="KW-0472">Membrane</keyword>
<evidence type="ECO:0000313" key="7">
    <source>
        <dbReference type="Proteomes" id="UP000275078"/>
    </source>
</evidence>
<keyword evidence="2 5" id="KW-0812">Transmembrane</keyword>
<accession>A0A3N4J208</accession>
<evidence type="ECO:0000256" key="5">
    <source>
        <dbReference type="SAM" id="Phobius"/>
    </source>
</evidence>
<proteinExistence type="predicted"/>
<dbReference type="GO" id="GO:0004364">
    <property type="term" value="F:glutathione transferase activity"/>
    <property type="evidence" value="ECO:0007669"/>
    <property type="project" value="TreeGrafter"/>
</dbReference>
<organism evidence="6 7">
    <name type="scientific">Ascobolus immersus RN42</name>
    <dbReference type="NCBI Taxonomy" id="1160509"/>
    <lineage>
        <taxon>Eukaryota</taxon>
        <taxon>Fungi</taxon>
        <taxon>Dikarya</taxon>
        <taxon>Ascomycota</taxon>
        <taxon>Pezizomycotina</taxon>
        <taxon>Pezizomycetes</taxon>
        <taxon>Pezizales</taxon>
        <taxon>Ascobolaceae</taxon>
        <taxon>Ascobolus</taxon>
    </lineage>
</organism>
<dbReference type="PANTHER" id="PTHR10250:SF26">
    <property type="entry name" value="GLUTATHIONE S-TRANSFERASE 3, MITOCHONDRIAL"/>
    <property type="match status" value="1"/>
</dbReference>
<dbReference type="PANTHER" id="PTHR10250">
    <property type="entry name" value="MICROSOMAL GLUTATHIONE S-TRANSFERASE"/>
    <property type="match status" value="1"/>
</dbReference>
<keyword evidence="3 5" id="KW-1133">Transmembrane helix</keyword>
<dbReference type="InterPro" id="IPR023352">
    <property type="entry name" value="MAPEG-like_dom_sf"/>
</dbReference>
<dbReference type="InterPro" id="IPR050997">
    <property type="entry name" value="MAPEG"/>
</dbReference>
<sequence>MATITVSPEFGYVAATAVASHLVSLWIGIKVSGARKAANVPYPNAYATSTEAATSPAKYKFNCWQRAHANYLETYPGFLTMLFIAGLKYPTYAAGSGAIYLVGRIFYSLGYANSPKPEGKGRYNGAFFHLGLLSLLGLSGKVAWDLVSLNL</sequence>
<comment type="subcellular location">
    <subcellularLocation>
        <location evidence="1">Membrane</location>
        <topology evidence="1">Multi-pass membrane protein</topology>
    </subcellularLocation>
</comment>
<feature type="transmembrane region" description="Helical" evidence="5">
    <location>
        <begin position="127"/>
        <end position="147"/>
    </location>
</feature>
<evidence type="ECO:0000256" key="4">
    <source>
        <dbReference type="ARBA" id="ARBA00023136"/>
    </source>
</evidence>
<gene>
    <name evidence="6" type="ORF">BJ508DRAFT_300288</name>
</gene>
<dbReference type="AlphaFoldDB" id="A0A3N4J208"/>
<evidence type="ECO:0000256" key="1">
    <source>
        <dbReference type="ARBA" id="ARBA00004141"/>
    </source>
</evidence>
<protein>
    <submittedName>
        <fullName evidence="6">Membrane-associated proteins in eicosanoid and glutathione metabolism</fullName>
    </submittedName>
</protein>
<dbReference type="Gene3D" id="1.20.120.550">
    <property type="entry name" value="Membrane associated eicosanoid/glutathione metabolism-like domain"/>
    <property type="match status" value="1"/>
</dbReference>
<feature type="transmembrane region" description="Helical" evidence="5">
    <location>
        <begin position="12"/>
        <end position="29"/>
    </location>
</feature>
<dbReference type="Proteomes" id="UP000275078">
    <property type="component" value="Unassembled WGS sequence"/>
</dbReference>
<dbReference type="GO" id="GO:0005635">
    <property type="term" value="C:nuclear envelope"/>
    <property type="evidence" value="ECO:0007669"/>
    <property type="project" value="TreeGrafter"/>
</dbReference>
<dbReference type="STRING" id="1160509.A0A3N4J208"/>
<name>A0A3N4J208_ASCIM</name>
<feature type="transmembrane region" description="Helical" evidence="5">
    <location>
        <begin position="89"/>
        <end position="107"/>
    </location>
</feature>
<dbReference type="InterPro" id="IPR001129">
    <property type="entry name" value="Membr-assoc_MAPEG"/>
</dbReference>